<dbReference type="SUPFAM" id="SSF53335">
    <property type="entry name" value="S-adenosyl-L-methionine-dependent methyltransferases"/>
    <property type="match status" value="1"/>
</dbReference>
<keyword evidence="1 2" id="KW-0808">Transferase</keyword>
<feature type="binding site" evidence="1">
    <location>
        <position position="44"/>
    </location>
    <ligand>
        <name>S-adenosyl-L-methionine</name>
        <dbReference type="ChEBI" id="CHEBI:59789"/>
    </ligand>
</feature>
<name>A0A7W7IRX6_9CAUL</name>
<dbReference type="Proteomes" id="UP000539957">
    <property type="component" value="Unassembled WGS sequence"/>
</dbReference>
<dbReference type="GO" id="GO:0070475">
    <property type="term" value="P:rRNA base methylation"/>
    <property type="evidence" value="ECO:0007669"/>
    <property type="project" value="UniProtKB-UniRule"/>
</dbReference>
<feature type="binding site" evidence="1">
    <location>
        <position position="18"/>
    </location>
    <ligand>
        <name>S-adenosyl-L-methionine</name>
        <dbReference type="ChEBI" id="CHEBI:59789"/>
    </ligand>
</feature>
<feature type="site" description="Interaction with substrate rRNA" evidence="1">
    <location>
        <position position="3"/>
    </location>
</feature>
<dbReference type="EC" id="2.1.1.266" evidence="1"/>
<feature type="active site" description="Proton acceptor" evidence="1">
    <location>
        <position position="164"/>
    </location>
</feature>
<dbReference type="InterPro" id="IPR007473">
    <property type="entry name" value="RlmJ"/>
</dbReference>
<comment type="function">
    <text evidence="1">Specifically methylates the adenine in position 2030 of 23S rRNA.</text>
</comment>
<feature type="binding site" evidence="1">
    <location>
        <begin position="144"/>
        <end position="145"/>
    </location>
    <ligand>
        <name>S-adenosyl-L-methionine</name>
        <dbReference type="ChEBI" id="CHEBI:59789"/>
    </ligand>
</feature>
<keyword evidence="1" id="KW-0694">RNA-binding</keyword>
<dbReference type="PANTHER" id="PTHR37426:SF1">
    <property type="entry name" value="RIBOSOMAL RNA LARGE SUBUNIT METHYLTRANSFERASE J"/>
    <property type="match status" value="1"/>
</dbReference>
<keyword evidence="3" id="KW-1185">Reference proteome</keyword>
<comment type="catalytic activity">
    <reaction evidence="1">
        <text>adenosine(2030) in 23S rRNA + S-adenosyl-L-methionine = N(6)-methyladenosine(2030) in 23S rRNA + S-adenosyl-L-homocysteine + H(+)</text>
        <dbReference type="Rhea" id="RHEA:43736"/>
        <dbReference type="Rhea" id="RHEA-COMP:10668"/>
        <dbReference type="Rhea" id="RHEA-COMP:10669"/>
        <dbReference type="ChEBI" id="CHEBI:15378"/>
        <dbReference type="ChEBI" id="CHEBI:57856"/>
        <dbReference type="ChEBI" id="CHEBI:59789"/>
        <dbReference type="ChEBI" id="CHEBI:74411"/>
        <dbReference type="ChEBI" id="CHEBI:74449"/>
        <dbReference type="EC" id="2.1.1.266"/>
    </reaction>
</comment>
<dbReference type="HAMAP" id="MF_00934">
    <property type="entry name" value="23SrRNA_methyltr_J"/>
    <property type="match status" value="1"/>
</dbReference>
<evidence type="ECO:0000313" key="3">
    <source>
        <dbReference type="Proteomes" id="UP000539957"/>
    </source>
</evidence>
<dbReference type="InterPro" id="IPR029063">
    <property type="entry name" value="SAM-dependent_MTases_sf"/>
</dbReference>
<organism evidence="2 3">
    <name type="scientific">Brevundimonas bullata</name>
    <dbReference type="NCBI Taxonomy" id="13160"/>
    <lineage>
        <taxon>Bacteria</taxon>
        <taxon>Pseudomonadati</taxon>
        <taxon>Pseudomonadota</taxon>
        <taxon>Alphaproteobacteria</taxon>
        <taxon>Caulobacterales</taxon>
        <taxon>Caulobacteraceae</taxon>
        <taxon>Brevundimonas</taxon>
    </lineage>
</organism>
<proteinExistence type="inferred from homology"/>
<dbReference type="RefSeq" id="WP_184271930.1">
    <property type="nucleotide sequence ID" value="NZ_JACHKY010000005.1"/>
</dbReference>
<comment type="subunit">
    <text evidence="1">Monomer.</text>
</comment>
<protein>
    <recommendedName>
        <fullName evidence="1">Ribosomal RNA large subunit methyltransferase J</fullName>
        <ecNumber evidence="1">2.1.1.266</ecNumber>
    </recommendedName>
    <alternativeName>
        <fullName evidence="1">23S rRNA (adenine(2030)-N6)-methyltransferase</fullName>
    </alternativeName>
    <alternativeName>
        <fullName evidence="1">23S rRNA m6A2030 methyltransferase</fullName>
    </alternativeName>
</protein>
<keyword evidence="1" id="KW-0949">S-adenosyl-L-methionine</keyword>
<dbReference type="AlphaFoldDB" id="A0A7W7IRX6"/>
<dbReference type="Pfam" id="PF04378">
    <property type="entry name" value="RsmJ"/>
    <property type="match status" value="1"/>
</dbReference>
<feature type="binding site" evidence="1">
    <location>
        <position position="164"/>
    </location>
    <ligand>
        <name>S-adenosyl-L-methionine</name>
        <dbReference type="ChEBI" id="CHEBI:59789"/>
    </ligand>
</feature>
<feature type="binding site" evidence="1">
    <location>
        <position position="119"/>
    </location>
    <ligand>
        <name>S-adenosyl-L-methionine</name>
        <dbReference type="ChEBI" id="CHEBI:59789"/>
    </ligand>
</feature>
<accession>A0A7W7IRX6</accession>
<dbReference type="EMBL" id="JACHKY010000005">
    <property type="protein sequence ID" value="MBB4799168.1"/>
    <property type="molecule type" value="Genomic_DNA"/>
</dbReference>
<dbReference type="GO" id="GO:0005829">
    <property type="term" value="C:cytosol"/>
    <property type="evidence" value="ECO:0007669"/>
    <property type="project" value="TreeGrafter"/>
</dbReference>
<comment type="similarity">
    <text evidence="1">Belongs to the RlmJ family.</text>
</comment>
<evidence type="ECO:0000313" key="2">
    <source>
        <dbReference type="EMBL" id="MBB4799168.1"/>
    </source>
</evidence>
<dbReference type="PANTHER" id="PTHR37426">
    <property type="entry name" value="RIBOSOMAL RNA LARGE SUBUNIT METHYLTRANSFERASE J"/>
    <property type="match status" value="1"/>
</dbReference>
<gene>
    <name evidence="1" type="primary">rlmJ</name>
    <name evidence="2" type="ORF">HNP32_002924</name>
</gene>
<evidence type="ECO:0000256" key="1">
    <source>
        <dbReference type="HAMAP-Rule" id="MF_00934"/>
    </source>
</evidence>
<comment type="caution">
    <text evidence="2">The sequence shown here is derived from an EMBL/GenBank/DDBJ whole genome shotgun (WGS) entry which is preliminary data.</text>
</comment>
<sequence>MNYRHSFHAGNFADLVKHALVLWLLKERQGRTEALGPVTVIDTHAGAGLYDLSGDGARSKEAEAGVARLMTAEDRPPLIEALAAEVAALNPDGGARFYPGSPLLIARALNDGDRYLGFEFNPPVQAMLAEALADWPAAEGREGDGYVEALKAAKATKGPLVLIDPPFERPDDYVRSAETAAAILRHDRTATVAIWTPLKDMETFDGFIRRLEEARVGRALVAEARLRPLNNPMKMNGCTMTVVNPPAGAEAAASEICGWVASTLGDVGAKAEIWTAG</sequence>
<keyword evidence="1" id="KW-0698">rRNA processing</keyword>
<feature type="binding site" evidence="1">
    <location>
        <position position="101"/>
    </location>
    <ligand>
        <name>S-adenosyl-L-methionine</name>
        <dbReference type="ChEBI" id="CHEBI:59789"/>
    </ligand>
</feature>
<reference evidence="2 3" key="1">
    <citation type="submission" date="2020-08" db="EMBL/GenBank/DDBJ databases">
        <title>Functional genomics of gut bacteria from endangered species of beetles.</title>
        <authorList>
            <person name="Carlos-Shanley C."/>
        </authorList>
    </citation>
    <scope>NUCLEOTIDE SEQUENCE [LARGE SCALE GENOMIC DNA]</scope>
    <source>
        <strain evidence="2 3">S00123</strain>
    </source>
</reference>
<dbReference type="GO" id="GO:0036307">
    <property type="term" value="F:23S rRNA (adenine(2030)-N(6))-methyltransferase activity"/>
    <property type="evidence" value="ECO:0007669"/>
    <property type="project" value="UniProtKB-UniRule"/>
</dbReference>
<keyword evidence="1 2" id="KW-0489">Methyltransferase</keyword>
<dbReference type="GO" id="GO:0003723">
    <property type="term" value="F:RNA binding"/>
    <property type="evidence" value="ECO:0007669"/>
    <property type="project" value="UniProtKB-UniRule"/>
</dbReference>
<dbReference type="Gene3D" id="3.40.50.150">
    <property type="entry name" value="Vaccinia Virus protein VP39"/>
    <property type="match status" value="1"/>
</dbReference>